<evidence type="ECO:0000256" key="1">
    <source>
        <dbReference type="ARBA" id="ARBA00022723"/>
    </source>
</evidence>
<gene>
    <name evidence="5" type="ORF">Asru_0660_04</name>
</gene>
<evidence type="ECO:0000256" key="2">
    <source>
        <dbReference type="ARBA" id="ARBA00023008"/>
    </source>
</evidence>
<proteinExistence type="predicted"/>
<evidence type="ECO:0000259" key="3">
    <source>
        <dbReference type="PROSITE" id="PS00497"/>
    </source>
</evidence>
<dbReference type="GO" id="GO:0016491">
    <property type="term" value="F:oxidoreductase activity"/>
    <property type="evidence" value="ECO:0007669"/>
    <property type="project" value="InterPro"/>
</dbReference>
<dbReference type="OrthoDB" id="2874181at2"/>
<evidence type="ECO:0000259" key="4">
    <source>
        <dbReference type="PROSITE" id="PS00498"/>
    </source>
</evidence>
<dbReference type="AlphaFoldDB" id="A0A0D6P930"/>
<dbReference type="InterPro" id="IPR050316">
    <property type="entry name" value="Tyrosinase/Hemocyanin"/>
</dbReference>
<dbReference type="GO" id="GO:0046872">
    <property type="term" value="F:metal ion binding"/>
    <property type="evidence" value="ECO:0007669"/>
    <property type="project" value="UniProtKB-KW"/>
</dbReference>
<accession>A0A0D6P930</accession>
<dbReference type="Gene3D" id="1.10.1280.10">
    <property type="entry name" value="Di-copper center containing domain from catechol oxidase"/>
    <property type="match status" value="1"/>
</dbReference>
<evidence type="ECO:0000313" key="5">
    <source>
        <dbReference type="EMBL" id="GAN78162.1"/>
    </source>
</evidence>
<dbReference type="InterPro" id="IPR002227">
    <property type="entry name" value="Tyrosinase_Cu-bd"/>
</dbReference>
<dbReference type="SUPFAM" id="SSF48056">
    <property type="entry name" value="Di-copper centre-containing domain"/>
    <property type="match status" value="1"/>
</dbReference>
<keyword evidence="2" id="KW-0186">Copper</keyword>
<protein>
    <submittedName>
        <fullName evidence="5">Tyrosinase</fullName>
    </submittedName>
</protein>
<organism evidence="5 6">
    <name type="scientific">Acidisphaera rubrifaciens HS-AP3</name>
    <dbReference type="NCBI Taxonomy" id="1231350"/>
    <lineage>
        <taxon>Bacteria</taxon>
        <taxon>Pseudomonadati</taxon>
        <taxon>Pseudomonadota</taxon>
        <taxon>Alphaproteobacteria</taxon>
        <taxon>Acetobacterales</taxon>
        <taxon>Acetobacteraceae</taxon>
        <taxon>Acidisphaera</taxon>
    </lineage>
</organism>
<reference evidence="5 6" key="1">
    <citation type="submission" date="2012-11" db="EMBL/GenBank/DDBJ databases">
        <title>Whole genome sequence of Acidisphaera rubrifaciens HS-AP3.</title>
        <authorList>
            <person name="Azuma Y."/>
            <person name="Higashiura N."/>
            <person name="Hirakawa H."/>
            <person name="Matsushita K."/>
        </authorList>
    </citation>
    <scope>NUCLEOTIDE SEQUENCE [LARGE SCALE GENOMIC DNA]</scope>
    <source>
        <strain evidence="5 6">HS-AP3</strain>
    </source>
</reference>
<dbReference type="PROSITE" id="PS00498">
    <property type="entry name" value="TYROSINASE_2"/>
    <property type="match status" value="1"/>
</dbReference>
<dbReference type="PANTHER" id="PTHR11474:SF76">
    <property type="entry name" value="SHKT DOMAIN-CONTAINING PROTEIN"/>
    <property type="match status" value="1"/>
</dbReference>
<dbReference type="PRINTS" id="PR00092">
    <property type="entry name" value="TYROSINASE"/>
</dbReference>
<feature type="domain" description="Tyrosinase copper-binding" evidence="3">
    <location>
        <begin position="77"/>
        <end position="94"/>
    </location>
</feature>
<dbReference type="PROSITE" id="PS00497">
    <property type="entry name" value="TYROSINASE_1"/>
    <property type="match status" value="1"/>
</dbReference>
<dbReference type="InterPro" id="IPR008922">
    <property type="entry name" value="Di-copper_centre_dom_sf"/>
</dbReference>
<name>A0A0D6P930_9PROT</name>
<feature type="domain" description="Tyrosinase copper-binding" evidence="4">
    <location>
        <begin position="306"/>
        <end position="317"/>
    </location>
</feature>
<sequence>MTNAPALRVRRSIADIQADYDAGRKTELETLMRAWKGIKELGPNEFNSFFMIGGFHGEPFRGPGAQTPAWWGGYCQHGTVLFPTWHRAYLHRLESALRSIPGCESVTLPFWDETSTLSRKTGIPRALTDETFVLDGQTIPNPLRSFTLPATIVDAVTGDNDLYTKPQDYTTVRYPLSGLVGTPADRAATAAHNALYPTPSDQTRLLNGNIMNWLNTSFTVGGNTVGLIYQKFIDCLNTPTYTLFSNTTSAANWNNANPKALVVALESPHNSMHLAVGGFDVPGQGTFSPIAGANGDMGENDTAGLDPIFYFHHCFIDYVFWIWQRRHNATDTLAIDAADPGAKYGAQNQPPAGADPNATMAMTTPLEPFFRQYGVPYTSADVVNIEKQLGYTYGPASLDTYAAPPGPQVMAAVPTAVPGQTTVHVAGIDRSKIRGSFLVATWAELDGRKQLVGLDPVLSRWQTAGCANCQTKLRVTSDVALPPGADPASVAVEVHTRDGLLGHGPSPGSVGLLPETLAMAAAPQPFTVEIR</sequence>
<keyword evidence="1" id="KW-0479">Metal-binding</keyword>
<evidence type="ECO:0000313" key="6">
    <source>
        <dbReference type="Proteomes" id="UP000032680"/>
    </source>
</evidence>
<dbReference type="PANTHER" id="PTHR11474">
    <property type="entry name" value="TYROSINASE FAMILY MEMBER"/>
    <property type="match status" value="1"/>
</dbReference>
<dbReference type="EMBL" id="BANB01000659">
    <property type="protein sequence ID" value="GAN78162.1"/>
    <property type="molecule type" value="Genomic_DNA"/>
</dbReference>
<dbReference type="Pfam" id="PF00264">
    <property type="entry name" value="Tyrosinase"/>
    <property type="match status" value="1"/>
</dbReference>
<comment type="caution">
    <text evidence="5">The sequence shown here is derived from an EMBL/GenBank/DDBJ whole genome shotgun (WGS) entry which is preliminary data.</text>
</comment>
<dbReference type="Proteomes" id="UP000032680">
    <property type="component" value="Unassembled WGS sequence"/>
</dbReference>
<dbReference type="RefSeq" id="WP_048862609.1">
    <property type="nucleotide sequence ID" value="NZ_BANB01000659.1"/>
</dbReference>
<keyword evidence="6" id="KW-1185">Reference proteome</keyword>